<feature type="region of interest" description="Disordered" evidence="1">
    <location>
        <begin position="21"/>
        <end position="50"/>
    </location>
</feature>
<accession>I4AH11</accession>
<dbReference type="STRING" id="880071.Fleli_0786"/>
<gene>
    <name evidence="2" type="ordered locus">Fleli_0786</name>
</gene>
<dbReference type="eggNOG" id="ENOG5032W3C">
    <property type="taxonomic scope" value="Bacteria"/>
</dbReference>
<dbReference type="RefSeq" id="WP_014796704.1">
    <property type="nucleotide sequence ID" value="NC_018018.1"/>
</dbReference>
<proteinExistence type="predicted"/>
<organism evidence="2 3">
    <name type="scientific">Bernardetia litoralis (strain ATCC 23117 / DSM 6794 / NBRC 15988 / NCIMB 1366 / Fx l1 / Sio-4)</name>
    <name type="common">Flexibacter litoralis</name>
    <dbReference type="NCBI Taxonomy" id="880071"/>
    <lineage>
        <taxon>Bacteria</taxon>
        <taxon>Pseudomonadati</taxon>
        <taxon>Bacteroidota</taxon>
        <taxon>Cytophagia</taxon>
        <taxon>Cytophagales</taxon>
        <taxon>Bernardetiaceae</taxon>
        <taxon>Bernardetia</taxon>
    </lineage>
</organism>
<dbReference type="HOGENOM" id="CLU_1766037_0_0_10"/>
<evidence type="ECO:0000313" key="2">
    <source>
        <dbReference type="EMBL" id="AFM03246.1"/>
    </source>
</evidence>
<name>I4AH11_BERLS</name>
<reference evidence="3" key="1">
    <citation type="submission" date="2012-06" db="EMBL/GenBank/DDBJ databases">
        <title>The complete genome of Flexibacter litoralis DSM 6794.</title>
        <authorList>
            <person name="Lucas S."/>
            <person name="Copeland A."/>
            <person name="Lapidus A."/>
            <person name="Glavina del Rio T."/>
            <person name="Dalin E."/>
            <person name="Tice H."/>
            <person name="Bruce D."/>
            <person name="Goodwin L."/>
            <person name="Pitluck S."/>
            <person name="Peters L."/>
            <person name="Ovchinnikova G."/>
            <person name="Lu M."/>
            <person name="Kyrpides N."/>
            <person name="Mavromatis K."/>
            <person name="Ivanova N."/>
            <person name="Brettin T."/>
            <person name="Detter J.C."/>
            <person name="Han C."/>
            <person name="Larimer F."/>
            <person name="Land M."/>
            <person name="Hauser L."/>
            <person name="Markowitz V."/>
            <person name="Cheng J.-F."/>
            <person name="Hugenholtz P."/>
            <person name="Woyke T."/>
            <person name="Wu D."/>
            <person name="Spring S."/>
            <person name="Lang E."/>
            <person name="Kopitz M."/>
            <person name="Brambilla E."/>
            <person name="Klenk H.-P."/>
            <person name="Eisen J.A."/>
        </authorList>
    </citation>
    <scope>NUCLEOTIDE SEQUENCE [LARGE SCALE GENOMIC DNA]</scope>
    <source>
        <strain evidence="3">ATCC 23117 / DSM 6794 / NBRC 15988 / NCIMB 1366 / Sio-4</strain>
    </source>
</reference>
<evidence type="ECO:0000313" key="3">
    <source>
        <dbReference type="Proteomes" id="UP000006054"/>
    </source>
</evidence>
<sequence length="166" mass="18843" precursor="true">MKKLFLIPLIICFISCQSSQNEGKENTETTQNKEDKNATNLINDPRSPNPSSELAVLMRDMWEYADTLKNEIADSTSNNALPNYQTRFKEIHAAIPTDKHTKSPAFDAMTKVMLQKLENVYQNAAENKEQNEQVEGFNLLIKSCLQCHEQQCPGPISKISKLIIKK</sequence>
<evidence type="ECO:0008006" key="4">
    <source>
        <dbReference type="Google" id="ProtNLM"/>
    </source>
</evidence>
<dbReference type="KEGG" id="fli:Fleli_0786"/>
<dbReference type="EMBL" id="CP003345">
    <property type="protein sequence ID" value="AFM03246.1"/>
    <property type="molecule type" value="Genomic_DNA"/>
</dbReference>
<dbReference type="Proteomes" id="UP000006054">
    <property type="component" value="Chromosome"/>
</dbReference>
<keyword evidence="3" id="KW-1185">Reference proteome</keyword>
<feature type="compositionally biased region" description="Basic and acidic residues" evidence="1">
    <location>
        <begin position="22"/>
        <end position="37"/>
    </location>
</feature>
<evidence type="ECO:0000256" key="1">
    <source>
        <dbReference type="SAM" id="MobiDB-lite"/>
    </source>
</evidence>
<protein>
    <recommendedName>
        <fullName evidence="4">Cytochrome c</fullName>
    </recommendedName>
</protein>
<dbReference type="AlphaFoldDB" id="I4AH11"/>
<dbReference type="OrthoDB" id="982229at2"/>